<reference evidence="2" key="1">
    <citation type="journal article" date="2023" name="Front. Plant Sci.">
        <title>Chromosomal-level genome assembly of Melastoma candidum provides insights into trichome evolution.</title>
        <authorList>
            <person name="Zhong Y."/>
            <person name="Wu W."/>
            <person name="Sun C."/>
            <person name="Zou P."/>
            <person name="Liu Y."/>
            <person name="Dai S."/>
            <person name="Zhou R."/>
        </authorList>
    </citation>
    <scope>NUCLEOTIDE SEQUENCE [LARGE SCALE GENOMIC DNA]</scope>
</reference>
<accession>A0ACB9LHZ5</accession>
<sequence length="78" mass="7850">MVMVTVASPRPGLDPLAALASSSGGTALSTASLLPTSPTRAPPGVRPSSPSSTRPRPGSKTPSTAALPISLPYNNRRN</sequence>
<keyword evidence="2" id="KW-1185">Reference proteome</keyword>
<proteinExistence type="predicted"/>
<dbReference type="Proteomes" id="UP001057402">
    <property type="component" value="Chromosome 11"/>
</dbReference>
<name>A0ACB9LHZ5_9MYRT</name>
<evidence type="ECO:0000313" key="1">
    <source>
        <dbReference type="EMBL" id="KAI4310807.1"/>
    </source>
</evidence>
<evidence type="ECO:0000313" key="2">
    <source>
        <dbReference type="Proteomes" id="UP001057402"/>
    </source>
</evidence>
<gene>
    <name evidence="1" type="ORF">MLD38_035757</name>
</gene>
<comment type="caution">
    <text evidence="1">The sequence shown here is derived from an EMBL/GenBank/DDBJ whole genome shotgun (WGS) entry which is preliminary data.</text>
</comment>
<organism evidence="1 2">
    <name type="scientific">Melastoma candidum</name>
    <dbReference type="NCBI Taxonomy" id="119954"/>
    <lineage>
        <taxon>Eukaryota</taxon>
        <taxon>Viridiplantae</taxon>
        <taxon>Streptophyta</taxon>
        <taxon>Embryophyta</taxon>
        <taxon>Tracheophyta</taxon>
        <taxon>Spermatophyta</taxon>
        <taxon>Magnoliopsida</taxon>
        <taxon>eudicotyledons</taxon>
        <taxon>Gunneridae</taxon>
        <taxon>Pentapetalae</taxon>
        <taxon>rosids</taxon>
        <taxon>malvids</taxon>
        <taxon>Myrtales</taxon>
        <taxon>Melastomataceae</taxon>
        <taxon>Melastomatoideae</taxon>
        <taxon>Melastomateae</taxon>
        <taxon>Melastoma</taxon>
    </lineage>
</organism>
<protein>
    <submittedName>
        <fullName evidence="1">Uncharacterized protein</fullName>
    </submittedName>
</protein>
<dbReference type="EMBL" id="CM042890">
    <property type="protein sequence ID" value="KAI4310807.1"/>
    <property type="molecule type" value="Genomic_DNA"/>
</dbReference>